<evidence type="ECO:0000256" key="6">
    <source>
        <dbReference type="SAM" id="Phobius"/>
    </source>
</evidence>
<evidence type="ECO:0000259" key="7">
    <source>
        <dbReference type="PROSITE" id="PS50850"/>
    </source>
</evidence>
<feature type="transmembrane region" description="Helical" evidence="6">
    <location>
        <begin position="387"/>
        <end position="406"/>
    </location>
</feature>
<dbReference type="Proteomes" id="UP001597068">
    <property type="component" value="Unassembled WGS sequence"/>
</dbReference>
<feature type="transmembrane region" description="Helical" evidence="6">
    <location>
        <begin position="32"/>
        <end position="56"/>
    </location>
</feature>
<dbReference type="Gene3D" id="1.20.1250.20">
    <property type="entry name" value="MFS general substrate transporter like domains"/>
    <property type="match status" value="1"/>
</dbReference>
<keyword evidence="4 6" id="KW-0472">Membrane</keyword>
<dbReference type="RefSeq" id="WP_253648410.1">
    <property type="nucleotide sequence ID" value="NZ_BAAAMO010000004.1"/>
</dbReference>
<feature type="region of interest" description="Disordered" evidence="5">
    <location>
        <begin position="1"/>
        <end position="25"/>
    </location>
</feature>
<evidence type="ECO:0000256" key="1">
    <source>
        <dbReference type="ARBA" id="ARBA00004651"/>
    </source>
</evidence>
<dbReference type="InterPro" id="IPR011701">
    <property type="entry name" value="MFS"/>
</dbReference>
<dbReference type="Pfam" id="PF07690">
    <property type="entry name" value="MFS_1"/>
    <property type="match status" value="1"/>
</dbReference>
<feature type="transmembrane region" description="Helical" evidence="6">
    <location>
        <begin position="333"/>
        <end position="352"/>
    </location>
</feature>
<reference evidence="9" key="1">
    <citation type="journal article" date="2019" name="Int. J. Syst. Evol. Microbiol.">
        <title>The Global Catalogue of Microorganisms (GCM) 10K type strain sequencing project: providing services to taxonomists for standard genome sequencing and annotation.</title>
        <authorList>
            <consortium name="The Broad Institute Genomics Platform"/>
            <consortium name="The Broad Institute Genome Sequencing Center for Infectious Disease"/>
            <person name="Wu L."/>
            <person name="Ma J."/>
        </authorList>
    </citation>
    <scope>NUCLEOTIDE SEQUENCE [LARGE SCALE GENOMIC DNA]</scope>
    <source>
        <strain evidence="9">CCUG 50873</strain>
    </source>
</reference>
<evidence type="ECO:0000256" key="4">
    <source>
        <dbReference type="ARBA" id="ARBA00023136"/>
    </source>
</evidence>
<dbReference type="PANTHER" id="PTHR42718:SF39">
    <property type="entry name" value="ACTINORHODIN TRANSPORTER-RELATED"/>
    <property type="match status" value="1"/>
</dbReference>
<evidence type="ECO:0000313" key="9">
    <source>
        <dbReference type="Proteomes" id="UP001597068"/>
    </source>
</evidence>
<evidence type="ECO:0000256" key="2">
    <source>
        <dbReference type="ARBA" id="ARBA00022692"/>
    </source>
</evidence>
<dbReference type="InterPro" id="IPR036259">
    <property type="entry name" value="MFS_trans_sf"/>
</dbReference>
<keyword evidence="9" id="KW-1185">Reference proteome</keyword>
<keyword evidence="2 6" id="KW-0812">Transmembrane</keyword>
<accession>A0ABW3GG24</accession>
<dbReference type="PROSITE" id="PS50850">
    <property type="entry name" value="MFS"/>
    <property type="match status" value="1"/>
</dbReference>
<feature type="transmembrane region" description="Helical" evidence="6">
    <location>
        <begin position="100"/>
        <end position="119"/>
    </location>
</feature>
<organism evidence="8 9">
    <name type="scientific">Williamsia deligens</name>
    <dbReference type="NCBI Taxonomy" id="321325"/>
    <lineage>
        <taxon>Bacteria</taxon>
        <taxon>Bacillati</taxon>
        <taxon>Actinomycetota</taxon>
        <taxon>Actinomycetes</taxon>
        <taxon>Mycobacteriales</taxon>
        <taxon>Nocardiaceae</taxon>
        <taxon>Williamsia</taxon>
    </lineage>
</organism>
<evidence type="ECO:0000313" key="8">
    <source>
        <dbReference type="EMBL" id="MFD0927965.1"/>
    </source>
</evidence>
<feature type="transmembrane region" description="Helical" evidence="6">
    <location>
        <begin position="221"/>
        <end position="244"/>
    </location>
</feature>
<dbReference type="PRINTS" id="PR01036">
    <property type="entry name" value="TCRTETB"/>
</dbReference>
<feature type="transmembrane region" description="Helical" evidence="6">
    <location>
        <begin position="188"/>
        <end position="209"/>
    </location>
</feature>
<comment type="caution">
    <text evidence="8">The sequence shown here is derived from an EMBL/GenBank/DDBJ whole genome shotgun (WGS) entry which is preliminary data.</text>
</comment>
<feature type="transmembrane region" description="Helical" evidence="6">
    <location>
        <begin position="250"/>
        <end position="270"/>
    </location>
</feature>
<dbReference type="CDD" id="cd17321">
    <property type="entry name" value="MFS_MMR_MDR_like"/>
    <property type="match status" value="1"/>
</dbReference>
<name>A0ABW3GG24_9NOCA</name>
<feature type="transmembrane region" description="Helical" evidence="6">
    <location>
        <begin position="157"/>
        <end position="182"/>
    </location>
</feature>
<protein>
    <submittedName>
        <fullName evidence="8">MFS transporter</fullName>
    </submittedName>
</protein>
<sequence length="586" mass="59258">MADLHAGSAADRRPTPDDAAPPAAHPRPGRAWAAFAACLIAVFMQMVDTTIVNIALPDLSRDLAATSSDQLLVLTVYTLAFACTLMTGSRIGERVGRHRMFVGALAAFTVASVLCGTATGPTELIVLRGVQGVAAACASAQTIAVIAAMFPRARHGLVFGVYGATAGVAAICGPIVGGALISADVAGLGWRSIFLVNLPFGVIACVVAWRCLPPMVATRRVLFDPVGVVLSSVGLFALIYPLAVGREKGWPAWSFTLMGVAVVVLSAFVVHERRLLARGGDPLMRVDLFRSRAFAVGCVLSVAFFGVFAAFFFAMSVTAQFGLGYSALRTGLITLPFALGAALGSVGSPVLVRRIGARTLAVGMVVFAGSVAWTAALIAPASAALDIGPLIPALVAGGVGVGLFVAPLQATIVSGTTTETVGSASGMVPTVQQIGASVGLAVVGVFFFAQLAGAASTAASESSQRLSASLRSTSVPAQVTPFVVGSFADCARRQLSSPRPEVAPPGCSTDRSAASGPRAEIVAAAAPALRVAAHDAAARAFLAAFVTTLWTIAGTAVVLAGACLALGRGGGESPGVSPAARRLPAA</sequence>
<comment type="subcellular location">
    <subcellularLocation>
        <location evidence="1">Cell membrane</location>
        <topology evidence="1">Multi-pass membrane protein</topology>
    </subcellularLocation>
</comment>
<feature type="transmembrane region" description="Helical" evidence="6">
    <location>
        <begin position="71"/>
        <end position="88"/>
    </location>
</feature>
<feature type="transmembrane region" description="Helical" evidence="6">
    <location>
        <begin position="291"/>
        <end position="313"/>
    </location>
</feature>
<feature type="transmembrane region" description="Helical" evidence="6">
    <location>
        <begin position="359"/>
        <end position="381"/>
    </location>
</feature>
<proteinExistence type="predicted"/>
<feature type="transmembrane region" description="Helical" evidence="6">
    <location>
        <begin position="125"/>
        <end position="150"/>
    </location>
</feature>
<dbReference type="EMBL" id="JBHTIL010000006">
    <property type="protein sequence ID" value="MFD0927965.1"/>
    <property type="molecule type" value="Genomic_DNA"/>
</dbReference>
<feature type="domain" description="Major facilitator superfamily (MFS) profile" evidence="7">
    <location>
        <begin position="34"/>
        <end position="480"/>
    </location>
</feature>
<dbReference type="SUPFAM" id="SSF103473">
    <property type="entry name" value="MFS general substrate transporter"/>
    <property type="match status" value="1"/>
</dbReference>
<feature type="transmembrane region" description="Helical" evidence="6">
    <location>
        <begin position="540"/>
        <end position="567"/>
    </location>
</feature>
<dbReference type="Gene3D" id="1.20.1720.10">
    <property type="entry name" value="Multidrug resistance protein D"/>
    <property type="match status" value="1"/>
</dbReference>
<gene>
    <name evidence="8" type="ORF">ACFQ04_19670</name>
</gene>
<evidence type="ECO:0000256" key="3">
    <source>
        <dbReference type="ARBA" id="ARBA00022989"/>
    </source>
</evidence>
<evidence type="ECO:0000256" key="5">
    <source>
        <dbReference type="SAM" id="MobiDB-lite"/>
    </source>
</evidence>
<dbReference type="PANTHER" id="PTHR42718">
    <property type="entry name" value="MAJOR FACILITATOR SUPERFAMILY MULTIDRUG TRANSPORTER MFSC"/>
    <property type="match status" value="1"/>
</dbReference>
<keyword evidence="3 6" id="KW-1133">Transmembrane helix</keyword>
<dbReference type="InterPro" id="IPR020846">
    <property type="entry name" value="MFS_dom"/>
</dbReference>